<proteinExistence type="predicted"/>
<dbReference type="Proteomes" id="UP000243499">
    <property type="component" value="Chromosome 4"/>
</dbReference>
<accession>A0A2T8JEV6</accession>
<protein>
    <submittedName>
        <fullName evidence="2">Uncharacterized protein</fullName>
    </submittedName>
</protein>
<name>A0A2T8JEV6_9POAL</name>
<dbReference type="Gramene" id="PVH48452">
    <property type="protein sequence ID" value="PVH48452"/>
    <property type="gene ID" value="PAHAL_4G332600"/>
</dbReference>
<organism evidence="2">
    <name type="scientific">Panicum hallii</name>
    <dbReference type="NCBI Taxonomy" id="206008"/>
    <lineage>
        <taxon>Eukaryota</taxon>
        <taxon>Viridiplantae</taxon>
        <taxon>Streptophyta</taxon>
        <taxon>Embryophyta</taxon>
        <taxon>Tracheophyta</taxon>
        <taxon>Spermatophyta</taxon>
        <taxon>Magnoliopsida</taxon>
        <taxon>Liliopsida</taxon>
        <taxon>Poales</taxon>
        <taxon>Poaceae</taxon>
        <taxon>PACMAD clade</taxon>
        <taxon>Panicoideae</taxon>
        <taxon>Panicodae</taxon>
        <taxon>Paniceae</taxon>
        <taxon>Panicinae</taxon>
        <taxon>Panicum</taxon>
        <taxon>Panicum sect. Panicum</taxon>
    </lineage>
</organism>
<sequence length="198" mass="21076">MGARSREAKGLSAPDGASPSLSRTGDARPTLAATAPQASSSPSSLSPDAAPFHPSCSGGCMKSRRWADEDGEESDNDHPTTYLDAFIAQQSRWLLPRRAPRLVQSLFEVEAGRTLGSKNLGEGRGDVASRAPSWCTACLLGLWMVVSLTANTLGAVDESPPPTSMGGGRFSHYWRRNLWPPRFSIAKAAPAGPRRASR</sequence>
<reference evidence="2" key="1">
    <citation type="submission" date="2018-04" db="EMBL/GenBank/DDBJ databases">
        <title>WGS assembly of Panicum hallii.</title>
        <authorList>
            <person name="Lovell J."/>
            <person name="Jenkins J."/>
            <person name="Lowry D."/>
            <person name="Mamidi S."/>
            <person name="Sreedasyam A."/>
            <person name="Weng X."/>
            <person name="Barry K."/>
            <person name="Bonette J."/>
            <person name="Campitelli B."/>
            <person name="Daum C."/>
            <person name="Gordon S."/>
            <person name="Gould B."/>
            <person name="Lipzen A."/>
            <person name="Macqueen A."/>
            <person name="Palacio-Mejia J."/>
            <person name="Plott C."/>
            <person name="Shakirov E."/>
            <person name="Shu S."/>
            <person name="Yoshinaga Y."/>
            <person name="Zane M."/>
            <person name="Rokhsar D."/>
            <person name="Grimwood J."/>
            <person name="Schmutz J."/>
            <person name="Juenger T."/>
        </authorList>
    </citation>
    <scope>NUCLEOTIDE SEQUENCE [LARGE SCALE GENOMIC DNA]</scope>
    <source>
        <strain evidence="2">FIL2</strain>
    </source>
</reference>
<feature type="compositionally biased region" description="Low complexity" evidence="1">
    <location>
        <begin position="29"/>
        <end position="51"/>
    </location>
</feature>
<evidence type="ECO:0000256" key="1">
    <source>
        <dbReference type="SAM" id="MobiDB-lite"/>
    </source>
</evidence>
<feature type="region of interest" description="Disordered" evidence="1">
    <location>
        <begin position="1"/>
        <end position="52"/>
    </location>
</feature>
<gene>
    <name evidence="2" type="ORF">PAHAL_4G332600</name>
</gene>
<evidence type="ECO:0000313" key="2">
    <source>
        <dbReference type="EMBL" id="PVH48452.1"/>
    </source>
</evidence>
<dbReference type="AlphaFoldDB" id="A0A2T8JEV6"/>
<dbReference type="EMBL" id="CM008049">
    <property type="protein sequence ID" value="PVH48452.1"/>
    <property type="molecule type" value="Genomic_DNA"/>
</dbReference>